<feature type="binding site" evidence="13">
    <location>
        <begin position="48"/>
        <end position="55"/>
    </location>
    <ligand>
        <name>ATP</name>
        <dbReference type="ChEBI" id="CHEBI:30616"/>
    </ligand>
</feature>
<evidence type="ECO:0000256" key="3">
    <source>
        <dbReference type="ARBA" id="ARBA00012071"/>
    </source>
</evidence>
<evidence type="ECO:0000256" key="10">
    <source>
        <dbReference type="ARBA" id="ARBA00022840"/>
    </source>
</evidence>
<dbReference type="PANTHER" id="PTHR42724:SF1">
    <property type="entry name" value="TETRAACYLDISACCHARIDE 4'-KINASE, MITOCHONDRIAL-RELATED"/>
    <property type="match status" value="1"/>
</dbReference>
<protein>
    <recommendedName>
        <fullName evidence="4 13">Tetraacyldisaccharide 4'-kinase</fullName>
        <ecNumber evidence="3 13">2.7.1.130</ecNumber>
    </recommendedName>
    <alternativeName>
        <fullName evidence="12 13">Lipid A 4'-kinase</fullName>
    </alternativeName>
</protein>
<keyword evidence="5 13" id="KW-0444">Lipid biosynthesis</keyword>
<evidence type="ECO:0000256" key="12">
    <source>
        <dbReference type="ARBA" id="ARBA00029757"/>
    </source>
</evidence>
<evidence type="ECO:0000256" key="4">
    <source>
        <dbReference type="ARBA" id="ARBA00016436"/>
    </source>
</evidence>
<dbReference type="AlphaFoldDB" id="A0AAW9RWN5"/>
<dbReference type="GO" id="GO:0005886">
    <property type="term" value="C:plasma membrane"/>
    <property type="evidence" value="ECO:0007669"/>
    <property type="project" value="TreeGrafter"/>
</dbReference>
<keyword evidence="6 13" id="KW-0441">Lipid A biosynthesis</keyword>
<evidence type="ECO:0000256" key="5">
    <source>
        <dbReference type="ARBA" id="ARBA00022516"/>
    </source>
</evidence>
<comment type="caution">
    <text evidence="14">The sequence shown here is derived from an EMBL/GenBank/DDBJ whole genome shotgun (WGS) entry which is preliminary data.</text>
</comment>
<evidence type="ECO:0000256" key="7">
    <source>
        <dbReference type="ARBA" id="ARBA00022679"/>
    </source>
</evidence>
<dbReference type="GO" id="GO:0009244">
    <property type="term" value="P:lipopolysaccharide core region biosynthetic process"/>
    <property type="evidence" value="ECO:0007669"/>
    <property type="project" value="TreeGrafter"/>
</dbReference>
<keyword evidence="10 13" id="KW-0067">ATP-binding</keyword>
<keyword evidence="7 13" id="KW-0808">Transferase</keyword>
<dbReference type="EC" id="2.7.1.130" evidence="3 13"/>
<dbReference type="NCBIfam" id="TIGR00682">
    <property type="entry name" value="lpxK"/>
    <property type="match status" value="1"/>
</dbReference>
<evidence type="ECO:0000256" key="11">
    <source>
        <dbReference type="ARBA" id="ARBA00023098"/>
    </source>
</evidence>
<comment type="catalytic activity">
    <reaction evidence="13">
        <text>a lipid A disaccharide + ATP = a lipid IVA + ADP + H(+)</text>
        <dbReference type="Rhea" id="RHEA:67840"/>
        <dbReference type="ChEBI" id="CHEBI:15378"/>
        <dbReference type="ChEBI" id="CHEBI:30616"/>
        <dbReference type="ChEBI" id="CHEBI:176343"/>
        <dbReference type="ChEBI" id="CHEBI:176425"/>
        <dbReference type="ChEBI" id="CHEBI:456216"/>
        <dbReference type="EC" id="2.7.1.130"/>
    </reaction>
</comment>
<comment type="function">
    <text evidence="1 13">Transfers the gamma-phosphate of ATP to the 4'-position of a tetraacyldisaccharide 1-phosphate intermediate (termed DS-1-P) to form tetraacyldisaccharide 1,4'-bis-phosphate (lipid IVA).</text>
</comment>
<dbReference type="GO" id="GO:0005524">
    <property type="term" value="F:ATP binding"/>
    <property type="evidence" value="ECO:0007669"/>
    <property type="project" value="UniProtKB-UniRule"/>
</dbReference>
<keyword evidence="9 13" id="KW-0418">Kinase</keyword>
<evidence type="ECO:0000256" key="9">
    <source>
        <dbReference type="ARBA" id="ARBA00022777"/>
    </source>
</evidence>
<gene>
    <name evidence="13 14" type="primary">lpxK</name>
    <name evidence="14" type="ORF">AAG747_14970</name>
</gene>
<evidence type="ECO:0000256" key="2">
    <source>
        <dbReference type="ARBA" id="ARBA00004870"/>
    </source>
</evidence>
<dbReference type="Proteomes" id="UP001403385">
    <property type="component" value="Unassembled WGS sequence"/>
</dbReference>
<dbReference type="EMBL" id="JBDKWZ010000008">
    <property type="protein sequence ID" value="MEN7549224.1"/>
    <property type="molecule type" value="Genomic_DNA"/>
</dbReference>
<dbReference type="InterPro" id="IPR003758">
    <property type="entry name" value="LpxK"/>
</dbReference>
<dbReference type="GO" id="GO:0009245">
    <property type="term" value="P:lipid A biosynthetic process"/>
    <property type="evidence" value="ECO:0007669"/>
    <property type="project" value="UniProtKB-UniRule"/>
</dbReference>
<dbReference type="Pfam" id="PF02606">
    <property type="entry name" value="LpxK"/>
    <property type="match status" value="1"/>
</dbReference>
<reference evidence="14 15" key="1">
    <citation type="submission" date="2024-04" db="EMBL/GenBank/DDBJ databases">
        <title>Novel genus in family Flammeovirgaceae.</title>
        <authorList>
            <person name="Nguyen T.H."/>
            <person name="Vuong T.Q."/>
            <person name="Le H."/>
            <person name="Kim S.-G."/>
        </authorList>
    </citation>
    <scope>NUCLEOTIDE SEQUENCE [LARGE SCALE GENOMIC DNA]</scope>
    <source>
        <strain evidence="14 15">JCM 23209</strain>
    </source>
</reference>
<name>A0AAW9RWN5_9BACT</name>
<evidence type="ECO:0000256" key="13">
    <source>
        <dbReference type="HAMAP-Rule" id="MF_00409"/>
    </source>
</evidence>
<comment type="similarity">
    <text evidence="13">Belongs to the LpxK family.</text>
</comment>
<dbReference type="InterPro" id="IPR027417">
    <property type="entry name" value="P-loop_NTPase"/>
</dbReference>
<organism evidence="14 15">
    <name type="scientific">Rapidithrix thailandica</name>
    <dbReference type="NCBI Taxonomy" id="413964"/>
    <lineage>
        <taxon>Bacteria</taxon>
        <taxon>Pseudomonadati</taxon>
        <taxon>Bacteroidota</taxon>
        <taxon>Cytophagia</taxon>
        <taxon>Cytophagales</taxon>
        <taxon>Flammeovirgaceae</taxon>
        <taxon>Rapidithrix</taxon>
    </lineage>
</organism>
<comment type="pathway">
    <text evidence="2 13">Glycolipid biosynthesis; lipid IV(A) biosynthesis; lipid IV(A) from (3R)-3-hydroxytetradecanoyl-[acyl-carrier-protein] and UDP-N-acetyl-alpha-D-glucosamine: step 6/6.</text>
</comment>
<keyword evidence="15" id="KW-1185">Reference proteome</keyword>
<dbReference type="PANTHER" id="PTHR42724">
    <property type="entry name" value="TETRAACYLDISACCHARIDE 4'-KINASE"/>
    <property type="match status" value="1"/>
</dbReference>
<evidence type="ECO:0000256" key="6">
    <source>
        <dbReference type="ARBA" id="ARBA00022556"/>
    </source>
</evidence>
<keyword evidence="8 13" id="KW-0547">Nucleotide-binding</keyword>
<evidence type="ECO:0000256" key="1">
    <source>
        <dbReference type="ARBA" id="ARBA00002274"/>
    </source>
</evidence>
<dbReference type="GO" id="GO:0009029">
    <property type="term" value="F:lipid-A 4'-kinase activity"/>
    <property type="evidence" value="ECO:0007669"/>
    <property type="project" value="UniProtKB-UniRule"/>
</dbReference>
<proteinExistence type="inferred from homology"/>
<sequence length="357" mass="41044">MKMFLRLLLFPFAILYRGLTGFYHYSYDKGWKPSIEFDLPVISVGNITVGGTGKTPHIEYLIRLLKDKYSLATLSRGYKRKSKGFLMAGEQSSAKEMGDEPYQFYAKYGKEIHVAVGEERAMAIPAILNAVEDIQLVLLDDAFQHRKVKPGLNILLTDYKRPFYDDFLLPAGRLRERRDGAKRADMVIVSKCPDKLPEQERAQVSKKIQPYTQPDTPVYFTGLKYTTPCSLKEKDSGESFKNILLLTGIAHTERLVEDLQEQYTIVEHLKYRDHAEYTPSLLKSIRTKYQSLKEKLGDLVILTTEKDAVKLQDSSLDTFVSDLPFYYLPIEVYFLQNGEQFDARVLKYIEGERSKEA</sequence>
<dbReference type="HAMAP" id="MF_00409">
    <property type="entry name" value="LpxK"/>
    <property type="match status" value="1"/>
</dbReference>
<dbReference type="SUPFAM" id="SSF52540">
    <property type="entry name" value="P-loop containing nucleoside triphosphate hydrolases"/>
    <property type="match status" value="1"/>
</dbReference>
<evidence type="ECO:0000313" key="14">
    <source>
        <dbReference type="EMBL" id="MEN7549224.1"/>
    </source>
</evidence>
<evidence type="ECO:0000313" key="15">
    <source>
        <dbReference type="Proteomes" id="UP001403385"/>
    </source>
</evidence>
<evidence type="ECO:0000256" key="8">
    <source>
        <dbReference type="ARBA" id="ARBA00022741"/>
    </source>
</evidence>
<accession>A0AAW9RWN5</accession>
<keyword evidence="11 13" id="KW-0443">Lipid metabolism</keyword>